<dbReference type="Pfam" id="PF13489">
    <property type="entry name" value="Methyltransf_23"/>
    <property type="match status" value="1"/>
</dbReference>
<dbReference type="InterPro" id="IPR029063">
    <property type="entry name" value="SAM-dependent_MTases_sf"/>
</dbReference>
<dbReference type="CDD" id="cd02440">
    <property type="entry name" value="AdoMet_MTases"/>
    <property type="match status" value="1"/>
</dbReference>
<dbReference type="Gene3D" id="3.40.50.150">
    <property type="entry name" value="Vaccinia Virus protein VP39"/>
    <property type="match status" value="1"/>
</dbReference>
<evidence type="ECO:0008006" key="3">
    <source>
        <dbReference type="Google" id="ProtNLM"/>
    </source>
</evidence>
<dbReference type="EMBL" id="KN714679">
    <property type="protein sequence ID" value="KUI55329.1"/>
    <property type="molecule type" value="Genomic_DNA"/>
</dbReference>
<dbReference type="SUPFAM" id="SSF53335">
    <property type="entry name" value="S-adenosyl-L-methionine-dependent methyltransferases"/>
    <property type="match status" value="1"/>
</dbReference>
<keyword evidence="2" id="KW-1185">Reference proteome</keyword>
<sequence length="289" mass="31840">MSLFWTLVPGGIRGQCLADVSDRSTKAGAAIYGPLILNYLYDFLVLGIYCSLIWRCPAIVIEQLHQMLVRGAAQRKPTPAPDHAEPDTVRILDIGVGTGYFMSKMDLPSNTALTLFDLNPNCLTTASTRCQEAHSGVAKIAVNTVRGDFLAPNTDPLSIYSLLDPNKKSNSRYDVVFTSLLLHCLPGPPHRKAKALASLASLTEDTGVLCGATILGMNSKEVQHSWIGHLLLFLHNAMGWFDNNLDDREVFVQALEETFENVSWQVIGTVLLFEARFPKRLKDSDDLHA</sequence>
<proteinExistence type="predicted"/>
<reference evidence="2" key="1">
    <citation type="submission" date="2014-12" db="EMBL/GenBank/DDBJ databases">
        <title>Genome Sequence of Valsa Canker Pathogens Uncovers a Specific Adaption of Colonization on Woody Bark.</title>
        <authorList>
            <person name="Yin Z."/>
            <person name="Liu H."/>
            <person name="Gao X."/>
            <person name="Li Z."/>
            <person name="Song N."/>
            <person name="Ke X."/>
            <person name="Dai Q."/>
            <person name="Wu Y."/>
            <person name="Sun Y."/>
            <person name="Xu J.-R."/>
            <person name="Kang Z.K."/>
            <person name="Wang L."/>
            <person name="Huang L."/>
        </authorList>
    </citation>
    <scope>NUCLEOTIDE SEQUENCE [LARGE SCALE GENOMIC DNA]</scope>
    <source>
        <strain evidence="2">SXYL134</strain>
    </source>
</reference>
<dbReference type="AlphaFoldDB" id="A0A194UUP3"/>
<name>A0A194UUP3_CYTMA</name>
<dbReference type="Proteomes" id="UP000078576">
    <property type="component" value="Unassembled WGS sequence"/>
</dbReference>
<gene>
    <name evidence="1" type="ORF">VP1G_02672</name>
</gene>
<evidence type="ECO:0000313" key="2">
    <source>
        <dbReference type="Proteomes" id="UP000078576"/>
    </source>
</evidence>
<organism evidence="1 2">
    <name type="scientific">Cytospora mali</name>
    <name type="common">Apple Valsa canker fungus</name>
    <name type="synonym">Valsa mali</name>
    <dbReference type="NCBI Taxonomy" id="578113"/>
    <lineage>
        <taxon>Eukaryota</taxon>
        <taxon>Fungi</taxon>
        <taxon>Dikarya</taxon>
        <taxon>Ascomycota</taxon>
        <taxon>Pezizomycotina</taxon>
        <taxon>Sordariomycetes</taxon>
        <taxon>Sordariomycetidae</taxon>
        <taxon>Diaporthales</taxon>
        <taxon>Cytosporaceae</taxon>
        <taxon>Cytospora</taxon>
    </lineage>
</organism>
<accession>A0A194UUP3</accession>
<evidence type="ECO:0000313" key="1">
    <source>
        <dbReference type="EMBL" id="KUI55329.1"/>
    </source>
</evidence>
<protein>
    <recommendedName>
        <fullName evidence="3">Methyltransferase type 12 domain-containing protein</fullName>
    </recommendedName>
</protein>
<dbReference type="OrthoDB" id="10061782at2759"/>